<comment type="caution">
    <text evidence="6">The sequence shown here is derived from an EMBL/GenBank/DDBJ whole genome shotgun (WGS) entry which is preliminary data.</text>
</comment>
<name>A0ABV7VAM4_9PROT</name>
<dbReference type="PANTHER" id="PTHR46796">
    <property type="entry name" value="HTH-TYPE TRANSCRIPTIONAL ACTIVATOR RHAS-RELATED"/>
    <property type="match status" value="1"/>
</dbReference>
<dbReference type="RefSeq" id="WP_379720499.1">
    <property type="nucleotide sequence ID" value="NZ_JBHRYJ010000001.1"/>
</dbReference>
<keyword evidence="3" id="KW-0804">Transcription</keyword>
<evidence type="ECO:0000313" key="6">
    <source>
        <dbReference type="EMBL" id="MFC3674123.1"/>
    </source>
</evidence>
<feature type="region of interest" description="Disordered" evidence="4">
    <location>
        <begin position="1"/>
        <end position="28"/>
    </location>
</feature>
<keyword evidence="1" id="KW-0805">Transcription regulation</keyword>
<evidence type="ECO:0000259" key="5">
    <source>
        <dbReference type="PROSITE" id="PS01124"/>
    </source>
</evidence>
<evidence type="ECO:0000256" key="1">
    <source>
        <dbReference type="ARBA" id="ARBA00023015"/>
    </source>
</evidence>
<evidence type="ECO:0000313" key="7">
    <source>
        <dbReference type="Proteomes" id="UP001595711"/>
    </source>
</evidence>
<proteinExistence type="predicted"/>
<gene>
    <name evidence="6" type="ORF">ACFOOQ_01125</name>
</gene>
<protein>
    <submittedName>
        <fullName evidence="6">AraC family transcriptional regulator</fullName>
    </submittedName>
</protein>
<dbReference type="SMART" id="SM00342">
    <property type="entry name" value="HTH_ARAC"/>
    <property type="match status" value="1"/>
</dbReference>
<feature type="compositionally biased region" description="Polar residues" evidence="4">
    <location>
        <begin position="1"/>
        <end position="11"/>
    </location>
</feature>
<dbReference type="PANTHER" id="PTHR46796:SF12">
    <property type="entry name" value="HTH-TYPE DNA-BINDING TRANSCRIPTIONAL ACTIVATOR EUTR"/>
    <property type="match status" value="1"/>
</dbReference>
<keyword evidence="2" id="KW-0238">DNA-binding</keyword>
<reference evidence="7" key="1">
    <citation type="journal article" date="2019" name="Int. J. Syst. Evol. Microbiol.">
        <title>The Global Catalogue of Microorganisms (GCM) 10K type strain sequencing project: providing services to taxonomists for standard genome sequencing and annotation.</title>
        <authorList>
            <consortium name="The Broad Institute Genomics Platform"/>
            <consortium name="The Broad Institute Genome Sequencing Center for Infectious Disease"/>
            <person name="Wu L."/>
            <person name="Ma J."/>
        </authorList>
    </citation>
    <scope>NUCLEOTIDE SEQUENCE [LARGE SCALE GENOMIC DNA]</scope>
    <source>
        <strain evidence="7">KCTC 42182</strain>
    </source>
</reference>
<dbReference type="EMBL" id="JBHRYJ010000001">
    <property type="protein sequence ID" value="MFC3674123.1"/>
    <property type="molecule type" value="Genomic_DNA"/>
</dbReference>
<evidence type="ECO:0000256" key="2">
    <source>
        <dbReference type="ARBA" id="ARBA00023125"/>
    </source>
</evidence>
<dbReference type="InterPro" id="IPR050204">
    <property type="entry name" value="AraC_XylS_family_regulators"/>
</dbReference>
<dbReference type="Pfam" id="PF12833">
    <property type="entry name" value="HTH_18"/>
    <property type="match status" value="1"/>
</dbReference>
<dbReference type="PROSITE" id="PS01124">
    <property type="entry name" value="HTH_ARAC_FAMILY_2"/>
    <property type="match status" value="1"/>
</dbReference>
<dbReference type="InterPro" id="IPR018060">
    <property type="entry name" value="HTH_AraC"/>
</dbReference>
<sequence length="383" mass="40434">MSAAATASTTRIPGASRPGAGRLGASRPAPGFRHLQGIEALGAADPALPLGLAATLLAPLPPGRPLGRLLRASLPGLTIRSGWLQGELRLRGAVSGRHLVLALRLPDTMSEAGPGRLRLWHRTAQPGDLCVLPPGHELDGCLHGGLDYALVALRPPVLREALRRGEIALPGFDPLGLDPAALFEHAALHRPPATVAAAAMRRVTAALAILEQFGDSLSPRAESLLRGELLDALLAPLAAAQNRSRADGETQAMPEPVMDATYIVRLVEDYLTVTGAAAGGELPDIDTICGAFRLSRRSLARAFHDSLGLGPMTYIRLLRLSQTRRALVEARLGPAQEQDDAPSSVTAIALAHGFTELGRFAVLYRRMFGETPSETLHGSRRAG</sequence>
<dbReference type="Gene3D" id="1.10.10.60">
    <property type="entry name" value="Homeodomain-like"/>
    <property type="match status" value="1"/>
</dbReference>
<accession>A0ABV7VAM4</accession>
<organism evidence="6 7">
    <name type="scientific">Ferrovibrio xuzhouensis</name>
    <dbReference type="NCBI Taxonomy" id="1576914"/>
    <lineage>
        <taxon>Bacteria</taxon>
        <taxon>Pseudomonadati</taxon>
        <taxon>Pseudomonadota</taxon>
        <taxon>Alphaproteobacteria</taxon>
        <taxon>Rhodospirillales</taxon>
        <taxon>Rhodospirillaceae</taxon>
        <taxon>Ferrovibrio</taxon>
    </lineage>
</organism>
<evidence type="ECO:0000256" key="3">
    <source>
        <dbReference type="ARBA" id="ARBA00023163"/>
    </source>
</evidence>
<feature type="domain" description="HTH araC/xylS-type" evidence="5">
    <location>
        <begin position="261"/>
        <end position="378"/>
    </location>
</feature>
<evidence type="ECO:0000256" key="4">
    <source>
        <dbReference type="SAM" id="MobiDB-lite"/>
    </source>
</evidence>
<keyword evidence="7" id="KW-1185">Reference proteome</keyword>
<dbReference type="Proteomes" id="UP001595711">
    <property type="component" value="Unassembled WGS sequence"/>
</dbReference>